<proteinExistence type="predicted"/>
<protein>
    <submittedName>
        <fullName evidence="1">Uncharacterized protein</fullName>
    </submittedName>
</protein>
<sequence length="70" mass="7935">MSQLVTLYMTRDQFNAWSTTGEAMAYTSPNFAYGKFTADQSIENVVDIPEESIVKRFNNGLALVRRNDLP</sequence>
<gene>
    <name evidence="1" type="ORF">QB910_000063</name>
</gene>
<dbReference type="EMBL" id="OQ846916">
    <property type="protein sequence ID" value="WJJ55307.1"/>
    <property type="molecule type" value="Genomic_DNA"/>
</dbReference>
<name>A0AAT9V7Y1_9CAUD</name>
<reference evidence="1" key="1">
    <citation type="submission" date="2023-04" db="EMBL/GenBank/DDBJ databases">
        <title>Characterization and genome study of newly isolated Alicyclobacillus-specific phaga.</title>
        <authorList>
            <person name="Shymialevich D."/>
            <person name="Wojcicki M."/>
            <person name="Srednicka P."/>
            <person name="Swider O."/>
        </authorList>
    </citation>
    <scope>NUCLEOTIDE SEQUENCE</scope>
</reference>
<organism evidence="1">
    <name type="scientific">Alicyclobacillus phage KKP_3916</name>
    <dbReference type="NCBI Taxonomy" id="3040651"/>
    <lineage>
        <taxon>Viruses</taxon>
        <taxon>Duplodnaviria</taxon>
        <taxon>Heunggongvirae</taxon>
        <taxon>Uroviricota</taxon>
        <taxon>Caudoviricetes</taxon>
    </lineage>
</organism>
<accession>A0AAT9V7Y1</accession>
<evidence type="ECO:0000313" key="1">
    <source>
        <dbReference type="EMBL" id="WJJ55307.1"/>
    </source>
</evidence>